<evidence type="ECO:0000256" key="2">
    <source>
        <dbReference type="HAMAP-Rule" id="MF_02087"/>
    </source>
</evidence>
<name>A0A1I6JV63_9GAMM</name>
<protein>
    <recommendedName>
        <fullName evidence="2">Pyridoxal phosphate homeostasis protein</fullName>
        <shortName evidence="2">PLP homeostasis protein</shortName>
    </recommendedName>
</protein>
<feature type="domain" description="Alanine racemase N-terminal" evidence="5">
    <location>
        <begin position="11"/>
        <end position="230"/>
    </location>
</feature>
<dbReference type="STRING" id="650891.SAMN05216203_3343"/>
<keyword evidence="1 2" id="KW-0663">Pyridoxal phosphate</keyword>
<dbReference type="PROSITE" id="PS01211">
    <property type="entry name" value="UPF0001"/>
    <property type="match status" value="1"/>
</dbReference>
<evidence type="ECO:0000313" key="6">
    <source>
        <dbReference type="EMBL" id="SFR82847.1"/>
    </source>
</evidence>
<dbReference type="Gene3D" id="3.20.20.10">
    <property type="entry name" value="Alanine racemase"/>
    <property type="match status" value="1"/>
</dbReference>
<dbReference type="Proteomes" id="UP000198644">
    <property type="component" value="Unassembled WGS sequence"/>
</dbReference>
<dbReference type="InterPro" id="IPR029066">
    <property type="entry name" value="PLP-binding_barrel"/>
</dbReference>
<keyword evidence="7" id="KW-1185">Reference proteome</keyword>
<dbReference type="GO" id="GO:0030170">
    <property type="term" value="F:pyridoxal phosphate binding"/>
    <property type="evidence" value="ECO:0007669"/>
    <property type="project" value="UniProtKB-UniRule"/>
</dbReference>
<dbReference type="RefSeq" id="WP_092015823.1">
    <property type="nucleotide sequence ID" value="NZ_FOYW01000003.1"/>
</dbReference>
<accession>A0A1I6JV63</accession>
<dbReference type="CDD" id="cd06824">
    <property type="entry name" value="PLPDE_III_Yggs_like"/>
    <property type="match status" value="1"/>
</dbReference>
<dbReference type="InterPro" id="IPR001608">
    <property type="entry name" value="Ala_racemase_N"/>
</dbReference>
<comment type="cofactor">
    <cofactor evidence="3">
        <name>pyridoxal 5'-phosphate</name>
        <dbReference type="ChEBI" id="CHEBI:597326"/>
    </cofactor>
</comment>
<proteinExistence type="inferred from homology"/>
<dbReference type="PANTHER" id="PTHR10146">
    <property type="entry name" value="PROLINE SYNTHETASE CO-TRANSCRIBED BACTERIAL HOMOLOG PROTEIN"/>
    <property type="match status" value="1"/>
</dbReference>
<dbReference type="AlphaFoldDB" id="A0A1I6JV63"/>
<dbReference type="EMBL" id="FOYW01000003">
    <property type="protein sequence ID" value="SFR82847.1"/>
    <property type="molecule type" value="Genomic_DNA"/>
</dbReference>
<evidence type="ECO:0000256" key="3">
    <source>
        <dbReference type="PIRSR" id="PIRSR004848-1"/>
    </source>
</evidence>
<dbReference type="OrthoDB" id="9804072at2"/>
<dbReference type="PANTHER" id="PTHR10146:SF14">
    <property type="entry name" value="PYRIDOXAL PHOSPHATE HOMEOSTASIS PROTEIN"/>
    <property type="match status" value="1"/>
</dbReference>
<evidence type="ECO:0000313" key="7">
    <source>
        <dbReference type="Proteomes" id="UP000198644"/>
    </source>
</evidence>
<dbReference type="FunFam" id="3.20.20.10:FF:000018">
    <property type="entry name" value="Pyridoxal phosphate homeostasis protein"/>
    <property type="match status" value="1"/>
</dbReference>
<sequence>MSSIADNIRSVTRRIQKATKAAGRNDGSVRLLAVSKTRPPEDLREAYGAGQRDFGENYLQEALDKMAALEDLGDVDWHFIGPIQSNKTRPIAENFQWVHSVDRAKVARRLSEQRPDHLPPLNICLQVNVDEEDSKSGCNLRDLPELASTVSELPNLALRGLMAIPDPDQPEADLRTSFQALASALEALRRQPDAEGPLDTLSMGMSGDLELAIAEGSTWVRVGTALFGARAGSRNQPSGG</sequence>
<comment type="similarity">
    <text evidence="2 4">Belongs to the pyridoxal phosphate-binding protein YggS/PROSC family.</text>
</comment>
<organism evidence="6 7">
    <name type="scientific">Marinobacter daqiaonensis</name>
    <dbReference type="NCBI Taxonomy" id="650891"/>
    <lineage>
        <taxon>Bacteria</taxon>
        <taxon>Pseudomonadati</taxon>
        <taxon>Pseudomonadota</taxon>
        <taxon>Gammaproteobacteria</taxon>
        <taxon>Pseudomonadales</taxon>
        <taxon>Marinobacteraceae</taxon>
        <taxon>Marinobacter</taxon>
    </lineage>
</organism>
<dbReference type="SUPFAM" id="SSF51419">
    <property type="entry name" value="PLP-binding barrel"/>
    <property type="match status" value="1"/>
</dbReference>
<reference evidence="6 7" key="1">
    <citation type="submission" date="2016-10" db="EMBL/GenBank/DDBJ databases">
        <authorList>
            <person name="de Groot N.N."/>
        </authorList>
    </citation>
    <scope>NUCLEOTIDE SEQUENCE [LARGE SCALE GENOMIC DNA]</scope>
    <source>
        <strain evidence="6 7">CGMCC 1.9167</strain>
    </source>
</reference>
<comment type="function">
    <text evidence="2">Pyridoxal 5'-phosphate (PLP)-binding protein, which is involved in PLP homeostasis.</text>
</comment>
<evidence type="ECO:0000256" key="1">
    <source>
        <dbReference type="ARBA" id="ARBA00022898"/>
    </source>
</evidence>
<feature type="modified residue" description="N6-(pyridoxal phosphate)lysine" evidence="2 3">
    <location>
        <position position="36"/>
    </location>
</feature>
<dbReference type="HAMAP" id="MF_02087">
    <property type="entry name" value="PLP_homeostasis"/>
    <property type="match status" value="1"/>
</dbReference>
<dbReference type="NCBIfam" id="TIGR00044">
    <property type="entry name" value="YggS family pyridoxal phosphate-dependent enzyme"/>
    <property type="match status" value="1"/>
</dbReference>
<dbReference type="Pfam" id="PF01168">
    <property type="entry name" value="Ala_racemase_N"/>
    <property type="match status" value="1"/>
</dbReference>
<dbReference type="PIRSF" id="PIRSF004848">
    <property type="entry name" value="YBL036c_PLPDEIII"/>
    <property type="match status" value="1"/>
</dbReference>
<dbReference type="InterPro" id="IPR011078">
    <property type="entry name" value="PyrdxlP_homeostasis"/>
</dbReference>
<evidence type="ECO:0000259" key="5">
    <source>
        <dbReference type="Pfam" id="PF01168"/>
    </source>
</evidence>
<gene>
    <name evidence="6" type="ORF">SAMN05216203_3343</name>
</gene>
<evidence type="ECO:0000256" key="4">
    <source>
        <dbReference type="RuleBase" id="RU004514"/>
    </source>
</evidence>